<dbReference type="Gene3D" id="1.25.40.10">
    <property type="entry name" value="Tetratricopeptide repeat domain"/>
    <property type="match status" value="5"/>
</dbReference>
<evidence type="ECO:0000256" key="3">
    <source>
        <dbReference type="ARBA" id="ARBA00008061"/>
    </source>
</evidence>
<dbReference type="FunFam" id="1.25.40.10:FF:001228">
    <property type="entry name" value="Pentatricopeptide repeat-containing protein At4g20770"/>
    <property type="match status" value="1"/>
</dbReference>
<proteinExistence type="inferred from homology"/>
<accession>A0AAJ6Y4I8</accession>
<dbReference type="KEGG" id="peu:105137978"/>
<dbReference type="InterPro" id="IPR011990">
    <property type="entry name" value="TPR-like_helical_dom_sf"/>
</dbReference>
<dbReference type="PRINTS" id="PR00110">
    <property type="entry name" value="ALPHAAMYLASE"/>
</dbReference>
<dbReference type="EC" id="3.2.1.1" evidence="4"/>
<keyword evidence="7" id="KW-0119">Carbohydrate metabolism</keyword>
<evidence type="ECO:0000259" key="12">
    <source>
        <dbReference type="SMART" id="SM00642"/>
    </source>
</evidence>
<dbReference type="GO" id="GO:0005975">
    <property type="term" value="P:carbohydrate metabolic process"/>
    <property type="evidence" value="ECO:0007669"/>
    <property type="project" value="InterPro"/>
</dbReference>
<comment type="similarity">
    <text evidence="3">Belongs to the glycosyl hydrolase 13 family.</text>
</comment>
<keyword evidence="8" id="KW-0326">Glycosidase</keyword>
<name>A0AAJ6Y4I8_POPEU</name>
<dbReference type="InterPro" id="IPR006046">
    <property type="entry name" value="Alpha_amylase"/>
</dbReference>
<feature type="region of interest" description="Disordered" evidence="10">
    <location>
        <begin position="196"/>
        <end position="217"/>
    </location>
</feature>
<dbReference type="FunFam" id="1.25.40.10:FF:000288">
    <property type="entry name" value="Pentatricopeptide repeat-containing protein At4g02750"/>
    <property type="match status" value="1"/>
</dbReference>
<evidence type="ECO:0000256" key="6">
    <source>
        <dbReference type="ARBA" id="ARBA00022801"/>
    </source>
</evidence>
<evidence type="ECO:0000313" key="14">
    <source>
        <dbReference type="Proteomes" id="UP000694918"/>
    </source>
</evidence>
<feature type="repeat" description="PPR" evidence="9">
    <location>
        <begin position="778"/>
        <end position="812"/>
    </location>
</feature>
<dbReference type="PANTHER" id="PTHR47926">
    <property type="entry name" value="PENTATRICOPEPTIDE REPEAT-CONTAINING PROTEIN"/>
    <property type="match status" value="1"/>
</dbReference>
<dbReference type="InterPro" id="IPR012850">
    <property type="entry name" value="A-amylase_bs_C"/>
</dbReference>
<keyword evidence="11" id="KW-0812">Transmembrane</keyword>
<dbReference type="CDD" id="cd11314">
    <property type="entry name" value="AmyAc_arch_bac_plant_AmyA"/>
    <property type="match status" value="1"/>
</dbReference>
<dbReference type="AlphaFoldDB" id="A0AAJ6Y4I8"/>
<protein>
    <recommendedName>
        <fullName evidence="4">alpha-amylase</fullName>
        <ecNumber evidence="4">3.2.1.1</ecNumber>
    </recommendedName>
</protein>
<feature type="domain" description="Alpha-amylase C-terminal beta-sheet" evidence="13">
    <location>
        <begin position="407"/>
        <end position="467"/>
    </location>
</feature>
<comment type="cofactor">
    <cofactor evidence="2">
        <name>Ca(2+)</name>
        <dbReference type="ChEBI" id="CHEBI:29108"/>
    </cofactor>
</comment>
<dbReference type="PANTHER" id="PTHR47926:SF452">
    <property type="entry name" value="PENTATRICOPEPTIDE REPEAT-CONTAINING PROTEIN"/>
    <property type="match status" value="1"/>
</dbReference>
<dbReference type="InterPro" id="IPR017853">
    <property type="entry name" value="GH"/>
</dbReference>
<gene>
    <name evidence="15" type="primary">LOC105137978</name>
</gene>
<dbReference type="SMART" id="SM00810">
    <property type="entry name" value="Alpha-amyl_C2"/>
    <property type="match status" value="1"/>
</dbReference>
<sequence length="1272" mass="142018">MVCLDSLRAFHYGHLCLPCGFFDASTPLRPITKHQSLPPNSKTKRMSFLTLCFFSLFLSVFPLLTSSYLLFQGFNWESCNKAGGWYNSLKNSVPDLANAGITHVWRPPSSQSVAPQGYMPGRLYDLSASRYGSQDELKSLIGDFNQKGIKCLADIVINHRTAEKQDERGIWSVFEGGTSDDRLDWGPSFICADDTTYSDGKGNPDSGDDFEPAPDIDHLNPRVQRELSDWMNWLKSEIGFDGWRFDFVKGYAPSITKIYMENTSPDFAVGEKWDSLADGQDGKLDYNQDAHRGSIRDWIQAAGGAVTAFDFTSKGILQAAVQGELWRLKDSNGKPPGLIGLLPQNAVTFIDNHDTGSTQQIWPFPSDKVIQGYAYILTHPGTGSIFYDHFFDWGLKEEIGKLATIRKNYGIGSTSTVNILASDADLYVAAINDNIIMKIGPKTDLGNLIPLNFQVATSGTDFINQRQKGNSETGFASPKLYIKRPKTSEELRKYTCMVWMFFSRPSQCQSQALDEGNPTVDPHNVKARQPIGNLLTVHIKTFRTNGQISRQKSAILGKSMNLVPHTWLSSPKPSLFFFHSLLKSHIETHSPKSALLLFRHLLQSNLKPNDLTFSLLLKSFTSFPLNEKLEANQIHTHLLKSGFDQFVYISTALLDFYMKLGCVHSARNLFGHMPERDVVSWNALICGCSRNGYDVDALESFVQMLREGFSPLQTTLVVLVPYCGWHEFVFQGRSIHGFGIKAGIDLDSQVKNALTYMYAKSGDLEAAELLFEELVDKSVVSWNTMIGAYAGNGFFNESMLVFKRMVEEKVEVNPVTIMSLLPANISPELIHCYAIKIGLINNGSVLTSLVCLYAKCGSTELAELLYWSFPQKNLVSLTAIISSYAGKGNMDLVVECFSRMQLLDMKLDSVAMVSILHGITDPSHMSIGIAFHGYALKNGLDTHNLVSNGLISMYFKFNDIEAAFSLFYEMPEKPLISWNSVISGCVQAGRASDAMKFFCQMKMFGPSPDTITVASLLTGCSQLGYLRLGERLHNYILRNNLEVEDFVGTSLIDMYTKCGSILLAERVFKSIREPCVATWNTMISGYSWYGLEHNALNCYSKMREQGLEPDRITFLGVLAACVHGGLLHEGKKHFQIMKEEFGMVPNLQHCACMVGLLGRAGLFEEALLFIKNMESEPDSAVWGALLNACCIHQEIKLGECLAKKLYLLDYKNCGLYVLMSNLYAATNRWNDAAKMREIMKDIGGDGTSGLSQIEVTSSREMDPDLYQEFRQF</sequence>
<evidence type="ECO:0000256" key="8">
    <source>
        <dbReference type="ARBA" id="ARBA00023295"/>
    </source>
</evidence>
<dbReference type="Gene3D" id="2.60.40.1180">
    <property type="entry name" value="Golgi alpha-mannosidase II"/>
    <property type="match status" value="1"/>
</dbReference>
<feature type="repeat" description="PPR" evidence="9">
    <location>
        <begin position="974"/>
        <end position="1008"/>
    </location>
</feature>
<dbReference type="SUPFAM" id="SSF51445">
    <property type="entry name" value="(Trans)glycosidases"/>
    <property type="match status" value="1"/>
</dbReference>
<dbReference type="InterPro" id="IPR046848">
    <property type="entry name" value="E_motif"/>
</dbReference>
<keyword evidence="14" id="KW-1185">Reference proteome</keyword>
<evidence type="ECO:0000259" key="13">
    <source>
        <dbReference type="SMART" id="SM00810"/>
    </source>
</evidence>
<evidence type="ECO:0000256" key="7">
    <source>
        <dbReference type="ARBA" id="ARBA00023277"/>
    </source>
</evidence>
<feature type="repeat" description="PPR" evidence="9">
    <location>
        <begin position="1075"/>
        <end position="1109"/>
    </location>
</feature>
<dbReference type="RefSeq" id="XP_011042248.1">
    <property type="nucleotide sequence ID" value="XM_011043946.1"/>
</dbReference>
<comment type="catalytic activity">
    <reaction evidence="1">
        <text>Endohydrolysis of (1-&gt;4)-alpha-D-glucosidic linkages in polysaccharides containing three or more (1-&gt;4)-alpha-linked D-glucose units.</text>
        <dbReference type="EC" id="3.2.1.1"/>
    </reaction>
</comment>
<dbReference type="GO" id="GO:0005509">
    <property type="term" value="F:calcium ion binding"/>
    <property type="evidence" value="ECO:0007669"/>
    <property type="project" value="InterPro"/>
</dbReference>
<feature type="transmembrane region" description="Helical" evidence="11">
    <location>
        <begin position="48"/>
        <end position="71"/>
    </location>
</feature>
<dbReference type="GO" id="GO:0009451">
    <property type="term" value="P:RNA modification"/>
    <property type="evidence" value="ECO:0007669"/>
    <property type="project" value="InterPro"/>
</dbReference>
<dbReference type="SMART" id="SM00642">
    <property type="entry name" value="Aamy"/>
    <property type="match status" value="1"/>
</dbReference>
<dbReference type="GeneID" id="105137978"/>
<evidence type="ECO:0000256" key="2">
    <source>
        <dbReference type="ARBA" id="ARBA00001913"/>
    </source>
</evidence>
<dbReference type="Pfam" id="PF13041">
    <property type="entry name" value="PPR_2"/>
    <property type="match status" value="2"/>
</dbReference>
<keyword evidence="11" id="KW-1133">Transmembrane helix</keyword>
<dbReference type="NCBIfam" id="TIGR00756">
    <property type="entry name" value="PPR"/>
    <property type="match status" value="4"/>
</dbReference>
<evidence type="ECO:0000256" key="11">
    <source>
        <dbReference type="SAM" id="Phobius"/>
    </source>
</evidence>
<evidence type="ECO:0000256" key="9">
    <source>
        <dbReference type="PROSITE-ProRule" id="PRU00708"/>
    </source>
</evidence>
<dbReference type="Gene3D" id="3.20.20.80">
    <property type="entry name" value="Glycosidases"/>
    <property type="match status" value="1"/>
</dbReference>
<dbReference type="Proteomes" id="UP000694918">
    <property type="component" value="Unplaced"/>
</dbReference>
<dbReference type="InterPro" id="IPR046960">
    <property type="entry name" value="PPR_At4g14850-like_plant"/>
</dbReference>
<dbReference type="FunFam" id="1.25.40.10:FF:000364">
    <property type="entry name" value="Pentatricopeptide repeat (PPR-like) superfamily protein"/>
    <property type="match status" value="1"/>
</dbReference>
<feature type="repeat" description="PPR" evidence="9">
    <location>
        <begin position="677"/>
        <end position="711"/>
    </location>
</feature>
<dbReference type="FunFam" id="1.25.40.10:FF:000381">
    <property type="entry name" value="Pentatricopeptide repeat-containing protein"/>
    <property type="match status" value="1"/>
</dbReference>
<reference evidence="15" key="1">
    <citation type="submission" date="2025-08" db="UniProtKB">
        <authorList>
            <consortium name="RefSeq"/>
        </authorList>
    </citation>
    <scope>IDENTIFICATION</scope>
</reference>
<dbReference type="PROSITE" id="PS51375">
    <property type="entry name" value="PPR"/>
    <property type="match status" value="4"/>
</dbReference>
<feature type="domain" description="Glycosyl hydrolase family 13 catalytic" evidence="12">
    <location>
        <begin position="68"/>
        <end position="406"/>
    </location>
</feature>
<dbReference type="GO" id="GO:0004556">
    <property type="term" value="F:alpha-amylase activity"/>
    <property type="evidence" value="ECO:0007669"/>
    <property type="project" value="UniProtKB-EC"/>
</dbReference>
<dbReference type="Pfam" id="PF01535">
    <property type="entry name" value="PPR"/>
    <property type="match status" value="8"/>
</dbReference>
<evidence type="ECO:0000256" key="1">
    <source>
        <dbReference type="ARBA" id="ARBA00000548"/>
    </source>
</evidence>
<dbReference type="FunFam" id="1.25.40.10:FF:001319">
    <property type="entry name" value="Pentatricopeptide repeat-containing protein"/>
    <property type="match status" value="1"/>
</dbReference>
<organism evidence="14 15">
    <name type="scientific">Populus euphratica</name>
    <name type="common">Euphrates poplar</name>
    <dbReference type="NCBI Taxonomy" id="75702"/>
    <lineage>
        <taxon>Eukaryota</taxon>
        <taxon>Viridiplantae</taxon>
        <taxon>Streptophyta</taxon>
        <taxon>Embryophyta</taxon>
        <taxon>Tracheophyta</taxon>
        <taxon>Spermatophyta</taxon>
        <taxon>Magnoliopsida</taxon>
        <taxon>eudicotyledons</taxon>
        <taxon>Gunneridae</taxon>
        <taxon>Pentapetalae</taxon>
        <taxon>rosids</taxon>
        <taxon>fabids</taxon>
        <taxon>Malpighiales</taxon>
        <taxon>Salicaceae</taxon>
        <taxon>Saliceae</taxon>
        <taxon>Populus</taxon>
    </lineage>
</organism>
<keyword evidence="6" id="KW-0378">Hydrolase</keyword>
<evidence type="ECO:0000256" key="5">
    <source>
        <dbReference type="ARBA" id="ARBA00022737"/>
    </source>
</evidence>
<dbReference type="GO" id="GO:0003723">
    <property type="term" value="F:RNA binding"/>
    <property type="evidence" value="ECO:0007669"/>
    <property type="project" value="InterPro"/>
</dbReference>
<dbReference type="InterPro" id="IPR006047">
    <property type="entry name" value="GH13_cat_dom"/>
</dbReference>
<evidence type="ECO:0000313" key="15">
    <source>
        <dbReference type="RefSeq" id="XP_011042248.1"/>
    </source>
</evidence>
<dbReference type="SUPFAM" id="SSF51011">
    <property type="entry name" value="Glycosyl hydrolase domain"/>
    <property type="match status" value="1"/>
</dbReference>
<dbReference type="InterPro" id="IPR013780">
    <property type="entry name" value="Glyco_hydro_b"/>
</dbReference>
<evidence type="ECO:0000256" key="4">
    <source>
        <dbReference type="ARBA" id="ARBA00012595"/>
    </source>
</evidence>
<dbReference type="Pfam" id="PF20431">
    <property type="entry name" value="E_motif"/>
    <property type="match status" value="1"/>
</dbReference>
<keyword evidence="11" id="KW-0472">Membrane</keyword>
<dbReference type="InterPro" id="IPR002885">
    <property type="entry name" value="PPR_rpt"/>
</dbReference>
<dbReference type="Pfam" id="PF07821">
    <property type="entry name" value="Alpha-amyl_C2"/>
    <property type="match status" value="1"/>
</dbReference>
<keyword evidence="5" id="KW-0677">Repeat</keyword>
<evidence type="ECO:0000256" key="10">
    <source>
        <dbReference type="SAM" id="MobiDB-lite"/>
    </source>
</evidence>